<dbReference type="InterPro" id="IPR046960">
    <property type="entry name" value="PPR_At4g14850-like_plant"/>
</dbReference>
<dbReference type="InterPro" id="IPR011990">
    <property type="entry name" value="TPR-like_helical_dom_sf"/>
</dbReference>
<evidence type="ECO:0000256" key="1">
    <source>
        <dbReference type="ARBA" id="ARBA00022737"/>
    </source>
</evidence>
<proteinExistence type="predicted"/>
<feature type="repeat" description="PPR" evidence="2">
    <location>
        <begin position="222"/>
        <end position="256"/>
    </location>
</feature>
<name>A0A059BL87_EUCGR</name>
<dbReference type="InParanoid" id="A0A059BL87"/>
<dbReference type="PANTHER" id="PTHR47926">
    <property type="entry name" value="PENTATRICOPEPTIDE REPEAT-CONTAINING PROTEIN"/>
    <property type="match status" value="1"/>
</dbReference>
<keyword evidence="1" id="KW-0677">Repeat</keyword>
<dbReference type="FunFam" id="1.25.40.10:FF:000125">
    <property type="entry name" value="Pentatricopeptide repeat-containing protein"/>
    <property type="match status" value="1"/>
</dbReference>
<dbReference type="GO" id="GO:0048731">
    <property type="term" value="P:system development"/>
    <property type="evidence" value="ECO:0007669"/>
    <property type="project" value="UniProtKB-ARBA"/>
</dbReference>
<dbReference type="OMA" id="THAGMVM"/>
<reference evidence="3" key="1">
    <citation type="submission" date="2013-07" db="EMBL/GenBank/DDBJ databases">
        <title>The genome of Eucalyptus grandis.</title>
        <authorList>
            <person name="Schmutz J."/>
            <person name="Hayes R."/>
            <person name="Myburg A."/>
            <person name="Tuskan G."/>
            <person name="Grattapaglia D."/>
            <person name="Rokhsar D.S."/>
        </authorList>
    </citation>
    <scope>NUCLEOTIDE SEQUENCE</scope>
    <source>
        <tissue evidence="3">Leaf extractions</tissue>
    </source>
</reference>
<dbReference type="GO" id="GO:0003723">
    <property type="term" value="F:RNA binding"/>
    <property type="evidence" value="ECO:0007669"/>
    <property type="project" value="InterPro"/>
</dbReference>
<dbReference type="InterPro" id="IPR002885">
    <property type="entry name" value="PPR_rpt"/>
</dbReference>
<feature type="repeat" description="PPR" evidence="2">
    <location>
        <begin position="284"/>
        <end position="318"/>
    </location>
</feature>
<dbReference type="AlphaFoldDB" id="A0A059BL87"/>
<dbReference type="Pfam" id="PF20431">
    <property type="entry name" value="E_motif"/>
    <property type="match status" value="1"/>
</dbReference>
<evidence type="ECO:0000313" key="3">
    <source>
        <dbReference type="EMBL" id="KCW66967.1"/>
    </source>
</evidence>
<dbReference type="Pfam" id="PF13041">
    <property type="entry name" value="PPR_2"/>
    <property type="match status" value="2"/>
</dbReference>
<dbReference type="PROSITE" id="PS51375">
    <property type="entry name" value="PPR"/>
    <property type="match status" value="4"/>
</dbReference>
<accession>A0A059BL87</accession>
<dbReference type="EMBL" id="KK198758">
    <property type="protein sequence ID" value="KCW66967.1"/>
    <property type="molecule type" value="Genomic_DNA"/>
</dbReference>
<evidence type="ECO:0000256" key="2">
    <source>
        <dbReference type="PROSITE-ProRule" id="PRU00708"/>
    </source>
</evidence>
<dbReference type="InterPro" id="IPR046848">
    <property type="entry name" value="E_motif"/>
</dbReference>
<dbReference type="FunFam" id="1.25.40.10:FF:000927">
    <property type="entry name" value="Pentatricopeptide repeat-containing protein"/>
    <property type="match status" value="1"/>
</dbReference>
<dbReference type="PANTHER" id="PTHR47926:SF485">
    <property type="entry name" value="REPEAT-LIKE SUPERFAMILY PROTEIN, PUTATIVE-RELATED"/>
    <property type="match status" value="1"/>
</dbReference>
<evidence type="ECO:0008006" key="4">
    <source>
        <dbReference type="Google" id="ProtNLM"/>
    </source>
</evidence>
<dbReference type="Gene3D" id="1.25.40.10">
    <property type="entry name" value="Tetratricopeptide repeat domain"/>
    <property type="match status" value="4"/>
</dbReference>
<dbReference type="GO" id="GO:0009451">
    <property type="term" value="P:RNA modification"/>
    <property type="evidence" value="ECO:0007669"/>
    <property type="project" value="InterPro"/>
</dbReference>
<dbReference type="Gramene" id="KCW66967">
    <property type="protein sequence ID" value="KCW66967"/>
    <property type="gene ID" value="EUGRSUZ_F00725"/>
</dbReference>
<feature type="repeat" description="PPR" evidence="2">
    <location>
        <begin position="417"/>
        <end position="451"/>
    </location>
</feature>
<feature type="repeat" description="PPR" evidence="2">
    <location>
        <begin position="120"/>
        <end position="155"/>
    </location>
</feature>
<dbReference type="NCBIfam" id="TIGR00756">
    <property type="entry name" value="PPR"/>
    <property type="match status" value="5"/>
</dbReference>
<dbReference type="eggNOG" id="KOG4197">
    <property type="taxonomic scope" value="Eukaryota"/>
</dbReference>
<protein>
    <recommendedName>
        <fullName evidence="4">Pentacotripeptide-repeat region of PRORP domain-containing protein</fullName>
    </recommendedName>
</protein>
<gene>
    <name evidence="3" type="ORF">EUGRSUZ_F00725</name>
</gene>
<dbReference type="Pfam" id="PF01535">
    <property type="entry name" value="PPR"/>
    <property type="match status" value="2"/>
</dbReference>
<organism evidence="3">
    <name type="scientific">Eucalyptus grandis</name>
    <name type="common">Flooded gum</name>
    <dbReference type="NCBI Taxonomy" id="71139"/>
    <lineage>
        <taxon>Eukaryota</taxon>
        <taxon>Viridiplantae</taxon>
        <taxon>Streptophyta</taxon>
        <taxon>Embryophyta</taxon>
        <taxon>Tracheophyta</taxon>
        <taxon>Spermatophyta</taxon>
        <taxon>Magnoliopsida</taxon>
        <taxon>eudicotyledons</taxon>
        <taxon>Gunneridae</taxon>
        <taxon>Pentapetalae</taxon>
        <taxon>rosids</taxon>
        <taxon>malvids</taxon>
        <taxon>Myrtales</taxon>
        <taxon>Myrtaceae</taxon>
        <taxon>Myrtoideae</taxon>
        <taxon>Eucalypteae</taxon>
        <taxon>Eucalyptus</taxon>
    </lineage>
</organism>
<sequence length="642" mass="71858">MSIARKLTPNTRSSSLSLDKFIKSRKHLSKPTPKLWPHDVQRRILITDDQKVDVLTLAHPILRRLESSNSIREFNQVHAQLVVTCLSQHSLATSQAVKKLCSLREVAHAVMFFKCTQEPDAFLCNTIIRTYVNMGDACGAMRFYYEEMVGNDIAPNHYTFPIVVKGFVVIGSLAEGEKVHGRVLKLGFESDLFVRNALIHMYSAFQKARSARLVFDAGTVLDLVSWNSMIYGHVKNGEIDVARELFDEMTERDVFSWNSMIAGYVAQGDMGKARWLFNRMPVRDIVSWNCMIDGCARMGNVSEARGFFDSMPFRNVVSWNTLLALYVRVKGYTECLSLFDSMLQEEEIEPNGATFMSVLTACANTGDLTTGHLVYSYMRNNSIEANVLLSTALLTMYAKCGAMDLAREVFDQMPDRNVVSWNAMIRGYGLHGHGKKALEMFLEMQKRGPMPNDATFVSILSACTHSGMVLEGWWCFNMMSRVYSIQPKVEHYGCMVDLLARAGLVKDSGELIKEVPTEAGSSLWGALLSACRTHSHIELGEMVAKRLMELEPTDVGPYVLLSNMYAADGNWDAVENVRMMMKAKGLQKEVGSSLIQLGGIKSTESAKDGVPHQRSMIYSMLSEIGSQMKVSCRDSRAIEDQG</sequence>